<evidence type="ECO:0000313" key="4">
    <source>
        <dbReference type="Proteomes" id="UP000821866"/>
    </source>
</evidence>
<evidence type="ECO:0000313" key="3">
    <source>
        <dbReference type="EMBL" id="KAH8031128.1"/>
    </source>
</evidence>
<dbReference type="EMBL" id="JABSTU010000005">
    <property type="protein sequence ID" value="KAH8031128.1"/>
    <property type="molecule type" value="Genomic_DNA"/>
</dbReference>
<dbReference type="Proteomes" id="UP000821866">
    <property type="component" value="Chromosome 3"/>
</dbReference>
<keyword evidence="2" id="KW-1133">Transmembrane helix</keyword>
<proteinExistence type="predicted"/>
<reference evidence="3" key="1">
    <citation type="journal article" date="2020" name="Cell">
        <title>Large-Scale Comparative Analyses of Tick Genomes Elucidate Their Genetic Diversity and Vector Capacities.</title>
        <authorList>
            <consortium name="Tick Genome and Microbiome Consortium (TIGMIC)"/>
            <person name="Jia N."/>
            <person name="Wang J."/>
            <person name="Shi W."/>
            <person name="Du L."/>
            <person name="Sun Y."/>
            <person name="Zhan W."/>
            <person name="Jiang J.F."/>
            <person name="Wang Q."/>
            <person name="Zhang B."/>
            <person name="Ji P."/>
            <person name="Bell-Sakyi L."/>
            <person name="Cui X.M."/>
            <person name="Yuan T.T."/>
            <person name="Jiang B.G."/>
            <person name="Yang W.F."/>
            <person name="Lam T.T."/>
            <person name="Chang Q.C."/>
            <person name="Ding S.J."/>
            <person name="Wang X.J."/>
            <person name="Zhu J.G."/>
            <person name="Ruan X.D."/>
            <person name="Zhao L."/>
            <person name="Wei J.T."/>
            <person name="Ye R.Z."/>
            <person name="Que T.C."/>
            <person name="Du C.H."/>
            <person name="Zhou Y.H."/>
            <person name="Cheng J.X."/>
            <person name="Dai P.F."/>
            <person name="Guo W.B."/>
            <person name="Han X.H."/>
            <person name="Huang E.J."/>
            <person name="Li L.F."/>
            <person name="Wei W."/>
            <person name="Gao Y.C."/>
            <person name="Liu J.Z."/>
            <person name="Shao H.Z."/>
            <person name="Wang X."/>
            <person name="Wang C.C."/>
            <person name="Yang T.C."/>
            <person name="Huo Q.B."/>
            <person name="Li W."/>
            <person name="Chen H.Y."/>
            <person name="Chen S.E."/>
            <person name="Zhou L.G."/>
            <person name="Ni X.B."/>
            <person name="Tian J.H."/>
            <person name="Sheng Y."/>
            <person name="Liu T."/>
            <person name="Pan Y.S."/>
            <person name="Xia L.Y."/>
            <person name="Li J."/>
            <person name="Zhao F."/>
            <person name="Cao W.C."/>
        </authorList>
    </citation>
    <scope>NUCLEOTIDE SEQUENCE</scope>
    <source>
        <strain evidence="3">Rmic-2018</strain>
    </source>
</reference>
<feature type="region of interest" description="Disordered" evidence="1">
    <location>
        <begin position="1"/>
        <end position="29"/>
    </location>
</feature>
<feature type="compositionally biased region" description="Polar residues" evidence="1">
    <location>
        <begin position="1"/>
        <end position="23"/>
    </location>
</feature>
<protein>
    <submittedName>
        <fullName evidence="3">Uncharacterized protein</fullName>
    </submittedName>
</protein>
<reference evidence="3" key="2">
    <citation type="submission" date="2021-09" db="EMBL/GenBank/DDBJ databases">
        <authorList>
            <person name="Jia N."/>
            <person name="Wang J."/>
            <person name="Shi W."/>
            <person name="Du L."/>
            <person name="Sun Y."/>
            <person name="Zhan W."/>
            <person name="Jiang J."/>
            <person name="Wang Q."/>
            <person name="Zhang B."/>
            <person name="Ji P."/>
            <person name="Sakyi L.B."/>
            <person name="Cui X."/>
            <person name="Yuan T."/>
            <person name="Jiang B."/>
            <person name="Yang W."/>
            <person name="Lam T.T.-Y."/>
            <person name="Chang Q."/>
            <person name="Ding S."/>
            <person name="Wang X."/>
            <person name="Zhu J."/>
            <person name="Ruan X."/>
            <person name="Zhao L."/>
            <person name="Wei J."/>
            <person name="Que T."/>
            <person name="Du C."/>
            <person name="Cheng J."/>
            <person name="Dai P."/>
            <person name="Han X."/>
            <person name="Huang E."/>
            <person name="Gao Y."/>
            <person name="Liu J."/>
            <person name="Shao H."/>
            <person name="Ye R."/>
            <person name="Li L."/>
            <person name="Wei W."/>
            <person name="Wang X."/>
            <person name="Wang C."/>
            <person name="Huo Q."/>
            <person name="Li W."/>
            <person name="Guo W."/>
            <person name="Chen H."/>
            <person name="Chen S."/>
            <person name="Zhou L."/>
            <person name="Zhou L."/>
            <person name="Ni X."/>
            <person name="Tian J."/>
            <person name="Zhou Y."/>
            <person name="Sheng Y."/>
            <person name="Liu T."/>
            <person name="Pan Y."/>
            <person name="Xia L."/>
            <person name="Li J."/>
            <person name="Zhao F."/>
            <person name="Cao W."/>
        </authorList>
    </citation>
    <scope>NUCLEOTIDE SEQUENCE</scope>
    <source>
        <strain evidence="3">Rmic-2018</strain>
        <tissue evidence="3">Larvae</tissue>
    </source>
</reference>
<sequence length="271" mass="30947">MVLQEPTSQQNCGGEASTSSSALRSPERISQRPEIFSDMSPPILERMRKTSTQYYPQYLVEYVWPCESTWNIRSTSKLSTKSSWREVRESVKYIVNIDFSKSKYFRMGRIIWNITVLHTADSYFSIALKEVILSNERTLCADIDFVGMMVGSRCLGASLRHLDVHQLPRSHVSLETPQAPLSLRRLIIMMSAIPAVLLSLVVFGNALGTVVTYSVPTSRSSEPCLTNEFKCASDWQLHSSGSSMRRNRRLQRRLRRKGLPEEYSHVFSDRV</sequence>
<feature type="transmembrane region" description="Helical" evidence="2">
    <location>
        <begin position="186"/>
        <end position="215"/>
    </location>
</feature>
<dbReference type="AlphaFoldDB" id="A0A9J6EAJ2"/>
<accession>A0A9J6EAJ2</accession>
<organism evidence="3 4">
    <name type="scientific">Rhipicephalus microplus</name>
    <name type="common">Cattle tick</name>
    <name type="synonym">Boophilus microplus</name>
    <dbReference type="NCBI Taxonomy" id="6941"/>
    <lineage>
        <taxon>Eukaryota</taxon>
        <taxon>Metazoa</taxon>
        <taxon>Ecdysozoa</taxon>
        <taxon>Arthropoda</taxon>
        <taxon>Chelicerata</taxon>
        <taxon>Arachnida</taxon>
        <taxon>Acari</taxon>
        <taxon>Parasitiformes</taxon>
        <taxon>Ixodida</taxon>
        <taxon>Ixodoidea</taxon>
        <taxon>Ixodidae</taxon>
        <taxon>Rhipicephalinae</taxon>
        <taxon>Rhipicephalus</taxon>
        <taxon>Boophilus</taxon>
    </lineage>
</organism>
<evidence type="ECO:0000256" key="2">
    <source>
        <dbReference type="SAM" id="Phobius"/>
    </source>
</evidence>
<keyword evidence="2" id="KW-0812">Transmembrane</keyword>
<keyword evidence="4" id="KW-1185">Reference proteome</keyword>
<name>A0A9J6EAJ2_RHIMP</name>
<evidence type="ECO:0000256" key="1">
    <source>
        <dbReference type="SAM" id="MobiDB-lite"/>
    </source>
</evidence>
<comment type="caution">
    <text evidence="3">The sequence shown here is derived from an EMBL/GenBank/DDBJ whole genome shotgun (WGS) entry which is preliminary data.</text>
</comment>
<gene>
    <name evidence="3" type="ORF">HPB51_012848</name>
</gene>
<keyword evidence="2" id="KW-0472">Membrane</keyword>